<dbReference type="RefSeq" id="WP_310798373.1">
    <property type="nucleotide sequence ID" value="NZ_CP123872.1"/>
</dbReference>
<dbReference type="GO" id="GO:0003700">
    <property type="term" value="F:DNA-binding transcription factor activity"/>
    <property type="evidence" value="ECO:0007669"/>
    <property type="project" value="InterPro"/>
</dbReference>
<organism evidence="6 7">
    <name type="scientific">Temperatibacter marinus</name>
    <dbReference type="NCBI Taxonomy" id="1456591"/>
    <lineage>
        <taxon>Bacteria</taxon>
        <taxon>Pseudomonadati</taxon>
        <taxon>Pseudomonadota</taxon>
        <taxon>Alphaproteobacteria</taxon>
        <taxon>Kordiimonadales</taxon>
        <taxon>Temperatibacteraceae</taxon>
        <taxon>Temperatibacter</taxon>
    </lineage>
</organism>
<dbReference type="SUPFAM" id="SSF53850">
    <property type="entry name" value="Periplasmic binding protein-like II"/>
    <property type="match status" value="1"/>
</dbReference>
<keyword evidence="2" id="KW-0805">Transcription regulation</keyword>
<dbReference type="Gene3D" id="3.40.190.10">
    <property type="entry name" value="Periplasmic binding protein-like II"/>
    <property type="match status" value="2"/>
</dbReference>
<evidence type="ECO:0000256" key="4">
    <source>
        <dbReference type="ARBA" id="ARBA00023163"/>
    </source>
</evidence>
<evidence type="ECO:0000256" key="2">
    <source>
        <dbReference type="ARBA" id="ARBA00023015"/>
    </source>
</evidence>
<evidence type="ECO:0000259" key="5">
    <source>
        <dbReference type="PROSITE" id="PS50931"/>
    </source>
</evidence>
<dbReference type="InterPro" id="IPR036388">
    <property type="entry name" value="WH-like_DNA-bd_sf"/>
</dbReference>
<reference evidence="6" key="1">
    <citation type="submission" date="2023-04" db="EMBL/GenBank/DDBJ databases">
        <title>Complete genome sequence of Temperatibacter marinus.</title>
        <authorList>
            <person name="Rong J.-C."/>
            <person name="Yi M.-L."/>
            <person name="Zhao Q."/>
        </authorList>
    </citation>
    <scope>NUCLEOTIDE SEQUENCE</scope>
    <source>
        <strain evidence="6">NBRC 110045</strain>
    </source>
</reference>
<gene>
    <name evidence="6" type="ORF">QGN29_13375</name>
</gene>
<dbReference type="GO" id="GO:0003677">
    <property type="term" value="F:DNA binding"/>
    <property type="evidence" value="ECO:0007669"/>
    <property type="project" value="UniProtKB-KW"/>
</dbReference>
<sequence length="299" mass="33940">MDLYLIRYFLAVVEAGNFTRAAKNQNVTQPTLSAGIKKLEEQVGLSLFERTNKRVFLTDAGSNFLPHAKAVVHQINLAQQALKETGRRKLIRIGILITVAEELISQFIGNFALKHPDYEIEIVDGTERELNNRLDERMIDYALSLPRPGQEEDQILMEEGYSFAVQAGSKLAGKAMISPEELVHHNMVVRSRCEVLSETSKYFTSHNIRPRLAYRTRDDSRALAMVSAGIGGGLFPDSVIKTDPNQSRFDHFKLEGFDQHRSLALLRGEGLKSGESVFQEFEDEVRSFFRDMDENWVIF</sequence>
<keyword evidence="7" id="KW-1185">Reference proteome</keyword>
<dbReference type="SUPFAM" id="SSF46785">
    <property type="entry name" value="Winged helix' DNA-binding domain"/>
    <property type="match status" value="1"/>
</dbReference>
<dbReference type="CDD" id="cd05466">
    <property type="entry name" value="PBP2_LTTR_substrate"/>
    <property type="match status" value="1"/>
</dbReference>
<evidence type="ECO:0000313" key="6">
    <source>
        <dbReference type="EMBL" id="WND02538.1"/>
    </source>
</evidence>
<feature type="domain" description="HTH lysR-type" evidence="5">
    <location>
        <begin position="1"/>
        <end position="58"/>
    </location>
</feature>
<dbReference type="KEGG" id="tmk:QGN29_13375"/>
<dbReference type="Pfam" id="PF00126">
    <property type="entry name" value="HTH_1"/>
    <property type="match status" value="1"/>
</dbReference>
<dbReference type="Proteomes" id="UP001268683">
    <property type="component" value="Chromosome"/>
</dbReference>
<dbReference type="Pfam" id="PF03466">
    <property type="entry name" value="LysR_substrate"/>
    <property type="match status" value="1"/>
</dbReference>
<dbReference type="InterPro" id="IPR000847">
    <property type="entry name" value="LysR_HTH_N"/>
</dbReference>
<keyword evidence="3" id="KW-0238">DNA-binding</keyword>
<keyword evidence="4" id="KW-0804">Transcription</keyword>
<dbReference type="AlphaFoldDB" id="A0AA52EG70"/>
<dbReference type="Gene3D" id="1.10.10.10">
    <property type="entry name" value="Winged helix-like DNA-binding domain superfamily/Winged helix DNA-binding domain"/>
    <property type="match status" value="1"/>
</dbReference>
<dbReference type="FunFam" id="1.10.10.10:FF:000001">
    <property type="entry name" value="LysR family transcriptional regulator"/>
    <property type="match status" value="1"/>
</dbReference>
<dbReference type="InterPro" id="IPR036390">
    <property type="entry name" value="WH_DNA-bd_sf"/>
</dbReference>
<dbReference type="PROSITE" id="PS50931">
    <property type="entry name" value="HTH_LYSR"/>
    <property type="match status" value="1"/>
</dbReference>
<evidence type="ECO:0000256" key="3">
    <source>
        <dbReference type="ARBA" id="ARBA00023125"/>
    </source>
</evidence>
<proteinExistence type="inferred from homology"/>
<evidence type="ECO:0000256" key="1">
    <source>
        <dbReference type="ARBA" id="ARBA00009437"/>
    </source>
</evidence>
<dbReference type="PRINTS" id="PR00039">
    <property type="entry name" value="HTHLYSR"/>
</dbReference>
<dbReference type="EMBL" id="CP123872">
    <property type="protein sequence ID" value="WND02538.1"/>
    <property type="molecule type" value="Genomic_DNA"/>
</dbReference>
<dbReference type="GO" id="GO:0032993">
    <property type="term" value="C:protein-DNA complex"/>
    <property type="evidence" value="ECO:0007669"/>
    <property type="project" value="TreeGrafter"/>
</dbReference>
<dbReference type="PANTHER" id="PTHR30346:SF28">
    <property type="entry name" value="HTH-TYPE TRANSCRIPTIONAL REGULATOR CYNR"/>
    <property type="match status" value="1"/>
</dbReference>
<protein>
    <submittedName>
        <fullName evidence="6">LysR family transcriptional regulator</fullName>
    </submittedName>
</protein>
<evidence type="ECO:0000313" key="7">
    <source>
        <dbReference type="Proteomes" id="UP001268683"/>
    </source>
</evidence>
<accession>A0AA52EG70</accession>
<comment type="similarity">
    <text evidence="1">Belongs to the LysR transcriptional regulatory family.</text>
</comment>
<dbReference type="PANTHER" id="PTHR30346">
    <property type="entry name" value="TRANSCRIPTIONAL DUAL REGULATOR HCAR-RELATED"/>
    <property type="match status" value="1"/>
</dbReference>
<name>A0AA52EG70_9PROT</name>
<dbReference type="InterPro" id="IPR005119">
    <property type="entry name" value="LysR_subst-bd"/>
</dbReference>